<feature type="transmembrane region" description="Helical" evidence="6">
    <location>
        <begin position="132"/>
        <end position="149"/>
    </location>
</feature>
<dbReference type="InterPro" id="IPR037185">
    <property type="entry name" value="EmrE-like"/>
</dbReference>
<name>A0A6I4T7C0_9SPHN</name>
<evidence type="ECO:0000256" key="3">
    <source>
        <dbReference type="ARBA" id="ARBA00022692"/>
    </source>
</evidence>
<keyword evidence="4 6" id="KW-1133">Transmembrane helix</keyword>
<organism evidence="8 9">
    <name type="scientific">Altericroceibacterium endophyticum</name>
    <dbReference type="NCBI Taxonomy" id="1808508"/>
    <lineage>
        <taxon>Bacteria</taxon>
        <taxon>Pseudomonadati</taxon>
        <taxon>Pseudomonadota</taxon>
        <taxon>Alphaproteobacteria</taxon>
        <taxon>Sphingomonadales</taxon>
        <taxon>Erythrobacteraceae</taxon>
        <taxon>Altericroceibacterium</taxon>
    </lineage>
</organism>
<evidence type="ECO:0000259" key="7">
    <source>
        <dbReference type="Pfam" id="PF00892"/>
    </source>
</evidence>
<feature type="domain" description="EamA" evidence="7">
    <location>
        <begin position="162"/>
        <end position="298"/>
    </location>
</feature>
<evidence type="ECO:0000256" key="2">
    <source>
        <dbReference type="ARBA" id="ARBA00007362"/>
    </source>
</evidence>
<comment type="caution">
    <text evidence="8">The sequence shown here is derived from an EMBL/GenBank/DDBJ whole genome shotgun (WGS) entry which is preliminary data.</text>
</comment>
<dbReference type="RefSeq" id="WP_160736170.1">
    <property type="nucleotide sequence ID" value="NZ_WTYT01000003.1"/>
</dbReference>
<feature type="transmembrane region" description="Helical" evidence="6">
    <location>
        <begin position="15"/>
        <end position="33"/>
    </location>
</feature>
<protein>
    <submittedName>
        <fullName evidence="8">EamA family transporter</fullName>
    </submittedName>
</protein>
<feature type="transmembrane region" description="Helical" evidence="6">
    <location>
        <begin position="100"/>
        <end position="120"/>
    </location>
</feature>
<evidence type="ECO:0000256" key="1">
    <source>
        <dbReference type="ARBA" id="ARBA00004141"/>
    </source>
</evidence>
<feature type="transmembrane region" description="Helical" evidence="6">
    <location>
        <begin position="75"/>
        <end position="94"/>
    </location>
</feature>
<keyword evidence="9" id="KW-1185">Reference proteome</keyword>
<reference evidence="8 9" key="1">
    <citation type="submission" date="2019-12" db="EMBL/GenBank/DDBJ databases">
        <title>Genomic-based taxomic classification of the family Erythrobacteraceae.</title>
        <authorList>
            <person name="Xu L."/>
        </authorList>
    </citation>
    <scope>NUCLEOTIDE SEQUENCE [LARGE SCALE GENOMIC DNA]</scope>
    <source>
        <strain evidence="8 9">LMG 29518</strain>
    </source>
</reference>
<evidence type="ECO:0000313" key="9">
    <source>
        <dbReference type="Proteomes" id="UP000438476"/>
    </source>
</evidence>
<feature type="transmembrane region" description="Helical" evidence="6">
    <location>
        <begin position="225"/>
        <end position="244"/>
    </location>
</feature>
<dbReference type="AlphaFoldDB" id="A0A6I4T7C0"/>
<evidence type="ECO:0000256" key="5">
    <source>
        <dbReference type="ARBA" id="ARBA00023136"/>
    </source>
</evidence>
<dbReference type="PANTHER" id="PTHR32322">
    <property type="entry name" value="INNER MEMBRANE TRANSPORTER"/>
    <property type="match status" value="1"/>
</dbReference>
<feature type="transmembrane region" description="Helical" evidence="6">
    <location>
        <begin position="192"/>
        <end position="213"/>
    </location>
</feature>
<dbReference type="PANTHER" id="PTHR32322:SF2">
    <property type="entry name" value="EAMA DOMAIN-CONTAINING PROTEIN"/>
    <property type="match status" value="1"/>
</dbReference>
<accession>A0A6I4T7C0</accession>
<feature type="transmembrane region" description="Helical" evidence="6">
    <location>
        <begin position="256"/>
        <end position="274"/>
    </location>
</feature>
<sequence length="320" mass="34468">MIGPKPPHALMRPGIVLPFLLVALIWGSTWLVIKGQIGLAPESWSVTYRFAIATVGMFLLAAFQRRGFRMTLGGHLMAIAIGLSQFFLNFNFVYRAEIHLTSGLVAVIFALLMLPNAIFARIFLGQEITTRFLAGTGLALVGIACLLVHEYRAAPPDGMVALGVFFALCGILSASTANVLQASETARLRPMVLMLAWAMLWGTLADAAFAWTVAGAPVFPTSREYWLGVAYLGIFGSVVTFPLYFGLVRQLGPGRAAYNGVLVPVVAMLLSTLFEDFRWSSLAIAGAAVALLGMLVALRARSLPAARSIQDSAIPRNPLR</sequence>
<gene>
    <name evidence="8" type="ORF">GRI91_08210</name>
</gene>
<proteinExistence type="inferred from homology"/>
<evidence type="ECO:0000256" key="6">
    <source>
        <dbReference type="SAM" id="Phobius"/>
    </source>
</evidence>
<dbReference type="Pfam" id="PF00892">
    <property type="entry name" value="EamA"/>
    <property type="match status" value="2"/>
</dbReference>
<evidence type="ECO:0000313" key="8">
    <source>
        <dbReference type="EMBL" id="MXO65735.1"/>
    </source>
</evidence>
<dbReference type="InterPro" id="IPR050638">
    <property type="entry name" value="AA-Vitamin_Transporters"/>
</dbReference>
<dbReference type="InterPro" id="IPR000620">
    <property type="entry name" value="EamA_dom"/>
</dbReference>
<dbReference type="OrthoDB" id="2352272at2"/>
<keyword evidence="3 6" id="KW-0812">Transmembrane</keyword>
<dbReference type="EMBL" id="WTYT01000003">
    <property type="protein sequence ID" value="MXO65735.1"/>
    <property type="molecule type" value="Genomic_DNA"/>
</dbReference>
<dbReference type="Proteomes" id="UP000438476">
    <property type="component" value="Unassembled WGS sequence"/>
</dbReference>
<evidence type="ECO:0000256" key="4">
    <source>
        <dbReference type="ARBA" id="ARBA00022989"/>
    </source>
</evidence>
<feature type="transmembrane region" description="Helical" evidence="6">
    <location>
        <begin position="280"/>
        <end position="298"/>
    </location>
</feature>
<dbReference type="SUPFAM" id="SSF103481">
    <property type="entry name" value="Multidrug resistance efflux transporter EmrE"/>
    <property type="match status" value="2"/>
</dbReference>
<comment type="subcellular location">
    <subcellularLocation>
        <location evidence="1">Membrane</location>
        <topology evidence="1">Multi-pass membrane protein</topology>
    </subcellularLocation>
</comment>
<dbReference type="GO" id="GO:0016020">
    <property type="term" value="C:membrane"/>
    <property type="evidence" value="ECO:0007669"/>
    <property type="project" value="UniProtKB-SubCell"/>
</dbReference>
<feature type="transmembrane region" description="Helical" evidence="6">
    <location>
        <begin position="45"/>
        <end position="63"/>
    </location>
</feature>
<keyword evidence="5 6" id="KW-0472">Membrane</keyword>
<comment type="similarity">
    <text evidence="2">Belongs to the EamA transporter family.</text>
</comment>
<feature type="domain" description="EamA" evidence="7">
    <location>
        <begin position="17"/>
        <end position="147"/>
    </location>
</feature>
<feature type="transmembrane region" description="Helical" evidence="6">
    <location>
        <begin position="161"/>
        <end position="180"/>
    </location>
</feature>